<dbReference type="SMART" id="SM00385">
    <property type="entry name" value="CYCLIN"/>
    <property type="match status" value="2"/>
</dbReference>
<dbReference type="EMBL" id="FNXT01001278">
    <property type="protein sequence ID" value="SZX77231.1"/>
    <property type="molecule type" value="Genomic_DNA"/>
</dbReference>
<evidence type="ECO:0000313" key="8">
    <source>
        <dbReference type="Proteomes" id="UP000256970"/>
    </source>
</evidence>
<feature type="domain" description="Cyclin C-terminal" evidence="6">
    <location>
        <begin position="229"/>
        <end position="371"/>
    </location>
</feature>
<proteinExistence type="inferred from homology"/>
<keyword evidence="1" id="KW-0132">Cell division</keyword>
<dbReference type="InterPro" id="IPR036915">
    <property type="entry name" value="Cyclin-like_sf"/>
</dbReference>
<keyword evidence="8" id="KW-1185">Reference proteome</keyword>
<dbReference type="FunFam" id="1.10.472.10:FF:000001">
    <property type="entry name" value="G2/mitotic-specific cyclin"/>
    <property type="match status" value="1"/>
</dbReference>
<accession>A0A383WII5</accession>
<dbReference type="PANTHER" id="PTHR10177">
    <property type="entry name" value="CYCLINS"/>
    <property type="match status" value="1"/>
</dbReference>
<feature type="domain" description="Cyclin-like" evidence="5">
    <location>
        <begin position="136"/>
        <end position="220"/>
    </location>
</feature>
<dbReference type="InterPro" id="IPR006671">
    <property type="entry name" value="Cyclin_N"/>
</dbReference>
<dbReference type="InterPro" id="IPR039361">
    <property type="entry name" value="Cyclin"/>
</dbReference>
<keyword evidence="2 4" id="KW-0195">Cyclin</keyword>
<dbReference type="GO" id="GO:0051301">
    <property type="term" value="P:cell division"/>
    <property type="evidence" value="ECO:0007669"/>
    <property type="project" value="UniProtKB-KW"/>
</dbReference>
<name>A0A383WII5_TETOB</name>
<evidence type="ECO:0000256" key="1">
    <source>
        <dbReference type="ARBA" id="ARBA00022618"/>
    </source>
</evidence>
<organism evidence="7 8">
    <name type="scientific">Tetradesmus obliquus</name>
    <name type="common">Green alga</name>
    <name type="synonym">Acutodesmus obliquus</name>
    <dbReference type="NCBI Taxonomy" id="3088"/>
    <lineage>
        <taxon>Eukaryota</taxon>
        <taxon>Viridiplantae</taxon>
        <taxon>Chlorophyta</taxon>
        <taxon>core chlorophytes</taxon>
        <taxon>Chlorophyceae</taxon>
        <taxon>CS clade</taxon>
        <taxon>Sphaeropleales</taxon>
        <taxon>Scenedesmaceae</taxon>
        <taxon>Tetradesmus</taxon>
    </lineage>
</organism>
<evidence type="ECO:0000256" key="4">
    <source>
        <dbReference type="RuleBase" id="RU000383"/>
    </source>
</evidence>
<dbReference type="InterPro" id="IPR048258">
    <property type="entry name" value="Cyclins_cyclin-box"/>
</dbReference>
<sequence>MTCAVLPTHPVAPTGLFSQQEMQLKRKEASSFNEIGNLPFQMQQAVQKRIRLEPTPRLGQQIFGANQALTGPCGYPQLSQQSAGPDIGQAFYLLSDCEQDYLKEQLAKETKSQPNHLYLHHTQQEVDAHKRLVLVDWLIEVVDEFVLSQESLYLAISLLDRFLSMQAVPRCQLQLLGVTCLWVASKYEEVLPPALQDFVEITDNSYEAADLIRMESLLLRQLHYELAVPTPLHFLHQLLSHAQAEEFGGASPRGPCQPANPEQARLQHLAEYLLELALLTPETLRDRPSVVAASALQLACNLLAHCAAPCSRAACGKLCRAISAEAAVGLEGCMAELQRMLRWAGSAQQAPCVRDKYSDARRSCVALMGTFAAAW</sequence>
<dbReference type="SUPFAM" id="SSF47954">
    <property type="entry name" value="Cyclin-like"/>
    <property type="match status" value="2"/>
</dbReference>
<protein>
    <submittedName>
        <fullName evidence="7">Uncharacterized protein</fullName>
    </submittedName>
</protein>
<dbReference type="SMART" id="SM01332">
    <property type="entry name" value="Cyclin_C"/>
    <property type="match status" value="1"/>
</dbReference>
<evidence type="ECO:0000259" key="6">
    <source>
        <dbReference type="SMART" id="SM01332"/>
    </source>
</evidence>
<evidence type="ECO:0000256" key="2">
    <source>
        <dbReference type="ARBA" id="ARBA00023127"/>
    </source>
</evidence>
<dbReference type="Pfam" id="PF02984">
    <property type="entry name" value="Cyclin_C"/>
    <property type="match status" value="1"/>
</dbReference>
<gene>
    <name evidence="7" type="ORF">BQ4739_LOCUS17594</name>
</gene>
<dbReference type="AlphaFoldDB" id="A0A383WII5"/>
<evidence type="ECO:0000259" key="5">
    <source>
        <dbReference type="SMART" id="SM00385"/>
    </source>
</evidence>
<dbReference type="Proteomes" id="UP000256970">
    <property type="component" value="Unassembled WGS sequence"/>
</dbReference>
<dbReference type="Pfam" id="PF00134">
    <property type="entry name" value="Cyclin_N"/>
    <property type="match status" value="1"/>
</dbReference>
<dbReference type="STRING" id="3088.A0A383WII5"/>
<dbReference type="InterPro" id="IPR004367">
    <property type="entry name" value="Cyclin_C-dom"/>
</dbReference>
<evidence type="ECO:0000256" key="3">
    <source>
        <dbReference type="ARBA" id="ARBA00023306"/>
    </source>
</evidence>
<dbReference type="Gene3D" id="1.10.472.10">
    <property type="entry name" value="Cyclin-like"/>
    <property type="match status" value="2"/>
</dbReference>
<keyword evidence="3" id="KW-0131">Cell cycle</keyword>
<evidence type="ECO:0000313" key="7">
    <source>
        <dbReference type="EMBL" id="SZX77231.1"/>
    </source>
</evidence>
<dbReference type="PROSITE" id="PS00292">
    <property type="entry name" value="CYCLINS"/>
    <property type="match status" value="1"/>
</dbReference>
<dbReference type="InterPro" id="IPR013763">
    <property type="entry name" value="Cyclin-like_dom"/>
</dbReference>
<feature type="domain" description="Cyclin-like" evidence="5">
    <location>
        <begin position="233"/>
        <end position="336"/>
    </location>
</feature>
<comment type="similarity">
    <text evidence="4">Belongs to the cyclin family.</text>
</comment>
<reference evidence="7 8" key="1">
    <citation type="submission" date="2016-10" db="EMBL/GenBank/DDBJ databases">
        <authorList>
            <person name="Cai Z."/>
        </authorList>
    </citation>
    <scope>NUCLEOTIDE SEQUENCE [LARGE SCALE GENOMIC DNA]</scope>
</reference>